<sequence>MKKNILIYGVGPFGSLFAERLTQAGHSVALLDHEERQQELKTYGIVTENTETGEQTVTPASRGPLERRRPL</sequence>
<feature type="region of interest" description="Disordered" evidence="1">
    <location>
        <begin position="47"/>
        <end position="71"/>
    </location>
</feature>
<feature type="domain" description="Ketopantoate reductase N-terminal" evidence="2">
    <location>
        <begin position="5"/>
        <end position="60"/>
    </location>
</feature>
<evidence type="ECO:0000259" key="2">
    <source>
        <dbReference type="Pfam" id="PF02558"/>
    </source>
</evidence>
<comment type="caution">
    <text evidence="3">The sequence shown here is derived from an EMBL/GenBank/DDBJ whole genome shotgun (WGS) entry which is preliminary data.</text>
</comment>
<evidence type="ECO:0000313" key="4">
    <source>
        <dbReference type="Proteomes" id="UP001225873"/>
    </source>
</evidence>
<gene>
    <name evidence="3" type="ORF">QMA01_00260</name>
</gene>
<protein>
    <submittedName>
        <fullName evidence="3">2-dehydropantoate 2-reductase N-terminal domain-containing protein</fullName>
    </submittedName>
</protein>
<dbReference type="InterPro" id="IPR036291">
    <property type="entry name" value="NAD(P)-bd_dom_sf"/>
</dbReference>
<accession>A0ABT7ZEX5</accession>
<dbReference type="RefSeq" id="WP_290214042.1">
    <property type="nucleotide sequence ID" value="NZ_JASDCQ010000001.1"/>
</dbReference>
<feature type="compositionally biased region" description="Polar residues" evidence="1">
    <location>
        <begin position="47"/>
        <end position="59"/>
    </location>
</feature>
<dbReference type="Proteomes" id="UP001225873">
    <property type="component" value="Unassembled WGS sequence"/>
</dbReference>
<dbReference type="InterPro" id="IPR013332">
    <property type="entry name" value="KPR_N"/>
</dbReference>
<dbReference type="Pfam" id="PF02558">
    <property type="entry name" value="ApbA"/>
    <property type="match status" value="1"/>
</dbReference>
<evidence type="ECO:0000256" key="1">
    <source>
        <dbReference type="SAM" id="MobiDB-lite"/>
    </source>
</evidence>
<dbReference type="EMBL" id="JASDCQ010000001">
    <property type="protein sequence ID" value="MDN3425705.1"/>
    <property type="molecule type" value="Genomic_DNA"/>
</dbReference>
<proteinExistence type="predicted"/>
<reference evidence="3 4" key="1">
    <citation type="submission" date="2023-03" db="EMBL/GenBank/DDBJ databases">
        <authorList>
            <person name="Uniacke-Lowe S."/>
            <person name="Ross P."/>
            <person name="Hill C."/>
        </authorList>
    </citation>
    <scope>NUCLEOTIDE SEQUENCE [LARGE SCALE GENOMIC DNA]</scope>
    <source>
        <strain evidence="3 4">APC 4016</strain>
    </source>
</reference>
<evidence type="ECO:0000313" key="3">
    <source>
        <dbReference type="EMBL" id="MDN3425705.1"/>
    </source>
</evidence>
<dbReference type="SUPFAM" id="SSF51735">
    <property type="entry name" value="NAD(P)-binding Rossmann-fold domains"/>
    <property type="match status" value="1"/>
</dbReference>
<dbReference type="Gene3D" id="3.40.50.720">
    <property type="entry name" value="NAD(P)-binding Rossmann-like Domain"/>
    <property type="match status" value="1"/>
</dbReference>
<keyword evidence="4" id="KW-1185">Reference proteome</keyword>
<organism evidence="3 4">
    <name type="scientific">Planococcus notacanthi</name>
    <dbReference type="NCBI Taxonomy" id="3035188"/>
    <lineage>
        <taxon>Bacteria</taxon>
        <taxon>Bacillati</taxon>
        <taxon>Bacillota</taxon>
        <taxon>Bacilli</taxon>
        <taxon>Bacillales</taxon>
        <taxon>Caryophanaceae</taxon>
        <taxon>Planococcus</taxon>
    </lineage>
</organism>
<name>A0ABT7ZEX5_9BACL</name>